<keyword evidence="1" id="KW-0472">Membrane</keyword>
<dbReference type="AlphaFoldDB" id="A0A813KP61"/>
<feature type="non-terminal residue" evidence="2">
    <location>
        <position position="1"/>
    </location>
</feature>
<keyword evidence="1" id="KW-1133">Transmembrane helix</keyword>
<gene>
    <name evidence="2" type="ORF">PGLA2088_LOCUS34870</name>
</gene>
<accession>A0A813KP61</accession>
<proteinExistence type="predicted"/>
<evidence type="ECO:0000313" key="2">
    <source>
        <dbReference type="EMBL" id="CAE8708272.1"/>
    </source>
</evidence>
<feature type="transmembrane region" description="Helical" evidence="1">
    <location>
        <begin position="115"/>
        <end position="135"/>
    </location>
</feature>
<feature type="non-terminal residue" evidence="2">
    <location>
        <position position="217"/>
    </location>
</feature>
<keyword evidence="1" id="KW-0812">Transmembrane</keyword>
<feature type="transmembrane region" description="Helical" evidence="1">
    <location>
        <begin position="141"/>
        <end position="164"/>
    </location>
</feature>
<feature type="transmembrane region" description="Helical" evidence="1">
    <location>
        <begin position="185"/>
        <end position="203"/>
    </location>
</feature>
<evidence type="ECO:0000256" key="1">
    <source>
        <dbReference type="SAM" id="Phobius"/>
    </source>
</evidence>
<evidence type="ECO:0000313" key="3">
    <source>
        <dbReference type="Proteomes" id="UP000626109"/>
    </source>
</evidence>
<dbReference type="EMBL" id="CAJNNW010031627">
    <property type="protein sequence ID" value="CAE8708272.1"/>
    <property type="molecule type" value="Genomic_DNA"/>
</dbReference>
<organism evidence="2 3">
    <name type="scientific">Polarella glacialis</name>
    <name type="common">Dinoflagellate</name>
    <dbReference type="NCBI Taxonomy" id="89957"/>
    <lineage>
        <taxon>Eukaryota</taxon>
        <taxon>Sar</taxon>
        <taxon>Alveolata</taxon>
        <taxon>Dinophyceae</taxon>
        <taxon>Suessiales</taxon>
        <taxon>Suessiaceae</taxon>
        <taxon>Polarella</taxon>
    </lineage>
</organism>
<name>A0A813KP61_POLGL</name>
<dbReference type="Proteomes" id="UP000626109">
    <property type="component" value="Unassembled WGS sequence"/>
</dbReference>
<protein>
    <submittedName>
        <fullName evidence="2">Uncharacterized protein</fullName>
    </submittedName>
</protein>
<comment type="caution">
    <text evidence="2">The sequence shown here is derived from an EMBL/GenBank/DDBJ whole genome shotgun (WGS) entry which is preliminary data.</text>
</comment>
<reference evidence="2" key="1">
    <citation type="submission" date="2021-02" db="EMBL/GenBank/DDBJ databases">
        <authorList>
            <person name="Dougan E. K."/>
            <person name="Rhodes N."/>
            <person name="Thang M."/>
            <person name="Chan C."/>
        </authorList>
    </citation>
    <scope>NUCLEOTIDE SEQUENCE</scope>
</reference>
<sequence>VRRHSPSNGRSLLQATAREGALLQAASWALARRSQEIGRAADRLAVVTGGSVLAATGALAKAQDYALPPLEERLHHMHRWASSSSGQRLLRRSKLHLKLRTAAAYSARRRVPLPILRLLLALSILVLASAALVYLSPPTVVLGLGLVLGSLTAVAAFLPWLLLAEGPEDSDVWQEGNHETWKAKDAFLLASCFYLAGSAVAWFRCAGTKPAGGRTTV</sequence>